<dbReference type="Proteomes" id="UP000229789">
    <property type="component" value="Unassembled WGS sequence"/>
</dbReference>
<evidence type="ECO:0000313" key="11">
    <source>
        <dbReference type="Proteomes" id="UP000228874"/>
    </source>
</evidence>
<evidence type="ECO:0000259" key="3">
    <source>
        <dbReference type="SMART" id="SM00670"/>
    </source>
</evidence>
<dbReference type="SMART" id="SM00670">
    <property type="entry name" value="PINc"/>
    <property type="match status" value="1"/>
</dbReference>
<accession>A0A2H9QSN5</accession>
<dbReference type="EMBL" id="PFMG01000017">
    <property type="protein sequence ID" value="PIY99940.1"/>
    <property type="molecule type" value="Genomic_DNA"/>
</dbReference>
<dbReference type="InterPro" id="IPR027417">
    <property type="entry name" value="P-loop_NTPase"/>
</dbReference>
<feature type="domain" description="PIN" evidence="3">
    <location>
        <begin position="10"/>
        <end position="125"/>
    </location>
</feature>
<reference evidence="11 12" key="2">
    <citation type="submission" date="2017-09" db="EMBL/GenBank/DDBJ databases">
        <title>Depth-based differentiation of microbial function through sediment-hosted aquifers and enrichment of novel symbionts in the deep terrestrial subsurface.</title>
        <authorList>
            <person name="Probst A.J."/>
            <person name="Ladd B."/>
            <person name="Jarett J.K."/>
            <person name="Geller-Mcgrath D.E."/>
            <person name="Sieber C.M.K."/>
            <person name="Emerson J.B."/>
            <person name="Anantharaman K."/>
            <person name="Thomas B.C."/>
            <person name="Malmstrom R."/>
            <person name="Stieglmeier M."/>
            <person name="Klingl A."/>
            <person name="Woyke T."/>
            <person name="Ryan C.M."/>
            <person name="Banfield J.F."/>
        </authorList>
    </citation>
    <scope>NUCLEOTIDE SEQUENCE [LARGE SCALE GENOMIC DNA]</scope>
</reference>
<name>A0A2G9LJA4_HUBC1</name>
<evidence type="ECO:0000313" key="13">
    <source>
        <dbReference type="Proteomes" id="UP000229789"/>
    </source>
</evidence>
<keyword evidence="2" id="KW-1133">Transmembrane helix</keyword>
<dbReference type="Proteomes" id="UP000231449">
    <property type="component" value="Unassembled WGS sequence"/>
</dbReference>
<evidence type="ECO:0000256" key="2">
    <source>
        <dbReference type="SAM" id="Phobius"/>
    </source>
</evidence>
<evidence type="ECO:0000313" key="6">
    <source>
        <dbReference type="EMBL" id="PIV89724.1"/>
    </source>
</evidence>
<dbReference type="CDD" id="cd09878">
    <property type="entry name" value="PIN_VapC_VirB11L-ATPase-like"/>
    <property type="match status" value="1"/>
</dbReference>
<accession>A0A2H9MNW9</accession>
<dbReference type="SUPFAM" id="SSF88723">
    <property type="entry name" value="PIN domain-like"/>
    <property type="match status" value="1"/>
</dbReference>
<evidence type="ECO:0000313" key="9">
    <source>
        <dbReference type="EMBL" id="PJB04283.1"/>
    </source>
</evidence>
<dbReference type="EMBL" id="PFIH01000052">
    <property type="protein sequence ID" value="PIX27967.1"/>
    <property type="molecule type" value="Genomic_DNA"/>
</dbReference>
<accession>A0A2H9M1Q8</accession>
<dbReference type="Proteomes" id="UP000228874">
    <property type="component" value="Unassembled WGS sequence"/>
</dbReference>
<dbReference type="SUPFAM" id="SSF52540">
    <property type="entry name" value="P-loop containing nucleoside triphosphate hydrolases"/>
    <property type="match status" value="1"/>
</dbReference>
<evidence type="ECO:0000313" key="7">
    <source>
        <dbReference type="EMBL" id="PIX27967.1"/>
    </source>
</evidence>
<keyword evidence="2" id="KW-0472">Membrane</keyword>
<evidence type="ECO:0000313" key="5">
    <source>
        <dbReference type="EMBL" id="PIV13502.1"/>
    </source>
</evidence>
<accession>A0A2H9P8Y0</accession>
<dbReference type="AlphaFoldDB" id="A0A2G9LJA4"/>
<keyword evidence="2" id="KW-0812">Transmembrane</keyword>
<dbReference type="EMBL" id="PFFF01000032">
    <property type="protein sequence ID" value="PIV89724.1"/>
    <property type="molecule type" value="Genomic_DNA"/>
</dbReference>
<dbReference type="Proteomes" id="UP000228888">
    <property type="component" value="Unassembled WGS sequence"/>
</dbReference>
<evidence type="ECO:0000313" key="12">
    <source>
        <dbReference type="Proteomes" id="UP000228888"/>
    </source>
</evidence>
<organism evidence="4 13">
    <name type="scientific">Huberarchaeum crystalense</name>
    <dbReference type="NCBI Taxonomy" id="2014257"/>
    <lineage>
        <taxon>Archaea</taxon>
        <taxon>Candidatus Huberarchaeota</taxon>
        <taxon>Candidatus Huberarchaeia</taxon>
        <taxon>Candidatus Huberarchaeales</taxon>
        <taxon>Candidatus Huberarchaeaceae</taxon>
        <taxon>Candidatus Huberarchaeum</taxon>
    </lineage>
</organism>
<dbReference type="EMBL" id="PFUW01000012">
    <property type="protein sequence ID" value="PJB04283.1"/>
    <property type="molecule type" value="Genomic_DNA"/>
</dbReference>
<dbReference type="Gene3D" id="3.40.50.300">
    <property type="entry name" value="P-loop containing nucleotide triphosphate hydrolases"/>
    <property type="match status" value="1"/>
</dbReference>
<dbReference type="Pfam" id="PF01850">
    <property type="entry name" value="PIN"/>
    <property type="match status" value="1"/>
</dbReference>
<evidence type="ECO:0000313" key="10">
    <source>
        <dbReference type="EMBL" id="PJC01332.1"/>
    </source>
</evidence>
<dbReference type="EMBL" id="PEUT01000062">
    <property type="protein sequence ID" value="PIV13502.1"/>
    <property type="molecule type" value="Genomic_DNA"/>
</dbReference>
<sequence length="455" mass="51677">MKSIKQDEKNKYLLDTSVIINQKISELIKANSIPDHSIIIVPTIALRELEHQANRKERRGYAGLEELQTLQDFAKSGKIELIYEDVLYTVGDVTSAKLGSLDDIIVKAAIRNNAILITADRVQSKVAAAQGCKTYFYDFSSNKFVSDFQTKEPTTLSFEEFFNKDTLSIHLIQDSFVFAKIRKNKKVNYIKISKNFLSYDEIKRIHHEIKNHPLFVSESADQNYILGKINEYRIIMTTPPLSVRLEIIVIKQRTIKTFAEYKISKQHTDFLINAKSVIIASEIGGGKTSFARALFFKLSKCGTEKVAKILESQPEQIMCENINQYNKSTITTEDLKQLILSSRTDELLFDEIKTQEDVKLFADLRLANITTISTLNIADKVCALHFIFSNLPFIVAISVINAFVFLNKDGSIDEILVPKINIKNSNLSVKIVDLNGNARFECFKQQNELVVNAIK</sequence>
<dbReference type="EMBL" id="PCUF01000012">
    <property type="protein sequence ID" value="PIN66626.1"/>
    <property type="molecule type" value="Genomic_DNA"/>
</dbReference>
<proteinExistence type="inferred from homology"/>
<evidence type="ECO:0000313" key="4">
    <source>
        <dbReference type="EMBL" id="PIN66626.1"/>
    </source>
</evidence>
<accession>A0A2H9N295</accession>
<protein>
    <recommendedName>
        <fullName evidence="3">PIN domain-containing protein</fullName>
    </recommendedName>
</protein>
<comment type="caution">
    <text evidence="4">The sequence shown here is derived from an EMBL/GenBank/DDBJ whole genome shotgun (WGS) entry which is preliminary data.</text>
</comment>
<comment type="similarity">
    <text evidence="1">In the N-terminal section; belongs to the PINc/VapC protein family.</text>
</comment>
<accession>A0A2H9RCW2</accession>
<dbReference type="InterPro" id="IPR002716">
    <property type="entry name" value="PIN_dom"/>
</dbReference>
<reference evidence="4 13" key="1">
    <citation type="submission" date="2017-09" db="EMBL/GenBank/DDBJ databases">
        <title>Depth-based differentiation of microbial function through sediment-hosted aquifers and enrichment of novel symbionts in the deep terrestrial subsurface.</title>
        <authorList>
            <person name="Probst A.J."/>
            <person name="Ladd B."/>
            <person name="Jarett J.K."/>
            <person name="Geller-Mcgrath D.E."/>
            <person name="Sieber C.M."/>
            <person name="Emerson J.B."/>
            <person name="Anantharaman K."/>
            <person name="Thomas B.C."/>
            <person name="Malmstrom R."/>
            <person name="Stieglmeier M."/>
            <person name="Klingl A."/>
            <person name="Woyke T."/>
            <person name="Ryan C.M."/>
            <person name="Banfield J.F."/>
        </authorList>
    </citation>
    <scope>NUCLEOTIDE SEQUENCE [LARGE SCALE GENOMIC DNA]</scope>
    <source>
        <strain evidence="5">CG03_land_8_20_14_0_80_31_114</strain>
        <strain evidence="6">CG17_big_fil_post_rev_8_21_14_2_50_31_73</strain>
        <strain evidence="4">CG18_big_fil_WC_8_21_14_2_50_31_19</strain>
        <strain evidence="8">CG_4_10_14_0_8_um_filter_31_133</strain>
        <strain evidence="7">CG_4_8_14_3_um_filter</strain>
        <strain evidence="10">CG_4_9_14_0_8_um_filter_31_21</strain>
        <strain evidence="9">CG_4_9_14_3_um_filter_31_125</strain>
    </source>
</reference>
<accession>A0A2G9LJA4</accession>
<evidence type="ECO:0000313" key="8">
    <source>
        <dbReference type="EMBL" id="PIY99940.1"/>
    </source>
</evidence>
<feature type="transmembrane region" description="Helical" evidence="2">
    <location>
        <begin position="383"/>
        <end position="406"/>
    </location>
</feature>
<evidence type="ECO:0000256" key="1">
    <source>
        <dbReference type="ARBA" id="ARBA00046345"/>
    </source>
</evidence>
<dbReference type="Proteomes" id="UP000228989">
    <property type="component" value="Unassembled WGS sequence"/>
</dbReference>
<gene>
    <name evidence="10" type="ORF">CO072_01535</name>
    <name evidence="9" type="ORF">CO124_00545</name>
    <name evidence="5" type="ORF">COS45_02635</name>
    <name evidence="6" type="ORF">COW47_01345</name>
    <name evidence="4" type="ORF">COW69_01170</name>
    <name evidence="8" type="ORF">COY63_00760</name>
    <name evidence="7" type="ORF">COZ66_02135</name>
</gene>
<dbReference type="InterPro" id="IPR029060">
    <property type="entry name" value="PIN-like_dom_sf"/>
</dbReference>
<dbReference type="Proteomes" id="UP000231232">
    <property type="component" value="Unassembled WGS sequence"/>
</dbReference>
<dbReference type="EMBL" id="PFSX01000040">
    <property type="protein sequence ID" value="PJC01332.1"/>
    <property type="molecule type" value="Genomic_DNA"/>
</dbReference>
<dbReference type="Gene3D" id="3.40.50.1010">
    <property type="entry name" value="5'-nuclease"/>
    <property type="match status" value="1"/>
</dbReference>
<dbReference type="Proteomes" id="UP000230713">
    <property type="component" value="Unassembled WGS sequence"/>
</dbReference>